<feature type="signal peptide" evidence="1">
    <location>
        <begin position="1"/>
        <end position="23"/>
    </location>
</feature>
<reference evidence="3" key="1">
    <citation type="submission" date="2017-09" db="EMBL/GenBank/DDBJ databases">
        <authorList>
            <person name="Varghese N."/>
            <person name="Submissions S."/>
        </authorList>
    </citation>
    <scope>NUCLEOTIDE SEQUENCE [LARGE SCALE GENOMIC DNA]</scope>
    <source>
        <strain evidence="3">CGMCC 1.12641</strain>
    </source>
</reference>
<organism evidence="2 3">
    <name type="scientific">Salinimicrobium sediminis</name>
    <dbReference type="NCBI Taxonomy" id="1343891"/>
    <lineage>
        <taxon>Bacteria</taxon>
        <taxon>Pseudomonadati</taxon>
        <taxon>Bacteroidota</taxon>
        <taxon>Flavobacteriia</taxon>
        <taxon>Flavobacteriales</taxon>
        <taxon>Flavobacteriaceae</taxon>
        <taxon>Salinimicrobium</taxon>
    </lineage>
</organism>
<sequence>MARKTAFLGLVLMLLLGSCKAPAYLPESEDIGTHAFGSYITIDLNEGKDLEGELISIDEEALLVLPQQGDLKIQSVPTENIKSFTLMYAQPKNYGWSIPVSVLITASHGVFAVFTAPINIVVTSVVTSRGQKAFTYRDQDISMEELKMFARFPQGLPPQIEVVDLK</sequence>
<gene>
    <name evidence="2" type="ORF">SAMN06296241_2494</name>
</gene>
<evidence type="ECO:0000256" key="1">
    <source>
        <dbReference type="SAM" id="SignalP"/>
    </source>
</evidence>
<dbReference type="AlphaFoldDB" id="A0A285X6H7"/>
<keyword evidence="1" id="KW-0732">Signal</keyword>
<dbReference type="PROSITE" id="PS51257">
    <property type="entry name" value="PROKAR_LIPOPROTEIN"/>
    <property type="match status" value="1"/>
</dbReference>
<dbReference type="RefSeq" id="WP_097056699.1">
    <property type="nucleotide sequence ID" value="NZ_OCMF01000003.1"/>
</dbReference>
<evidence type="ECO:0000313" key="2">
    <source>
        <dbReference type="EMBL" id="SOC80930.1"/>
    </source>
</evidence>
<dbReference type="EMBL" id="OCMF01000003">
    <property type="protein sequence ID" value="SOC80930.1"/>
    <property type="molecule type" value="Genomic_DNA"/>
</dbReference>
<protein>
    <recommendedName>
        <fullName evidence="4">Lipoprotein</fullName>
    </recommendedName>
</protein>
<dbReference type="Proteomes" id="UP000219193">
    <property type="component" value="Unassembled WGS sequence"/>
</dbReference>
<dbReference type="OrthoDB" id="1439175at2"/>
<evidence type="ECO:0000313" key="3">
    <source>
        <dbReference type="Proteomes" id="UP000219193"/>
    </source>
</evidence>
<name>A0A285X6H7_9FLAO</name>
<feature type="chain" id="PRO_5012289886" description="Lipoprotein" evidence="1">
    <location>
        <begin position="24"/>
        <end position="166"/>
    </location>
</feature>
<accession>A0A285X6H7</accession>
<proteinExistence type="predicted"/>
<keyword evidence="3" id="KW-1185">Reference proteome</keyword>
<evidence type="ECO:0008006" key="4">
    <source>
        <dbReference type="Google" id="ProtNLM"/>
    </source>
</evidence>